<proteinExistence type="predicted"/>
<gene>
    <name evidence="1" type="ORF">PIBRA_LOCUS4992</name>
</gene>
<protein>
    <recommendedName>
        <fullName evidence="3">Protein CUSTOS</fullName>
    </recommendedName>
</protein>
<evidence type="ECO:0008006" key="3">
    <source>
        <dbReference type="Google" id="ProtNLM"/>
    </source>
</evidence>
<dbReference type="EMBL" id="CALOZG010000005">
    <property type="protein sequence ID" value="CAH4028000.1"/>
    <property type="molecule type" value="Genomic_DNA"/>
</dbReference>
<organism evidence="1 2">
    <name type="scientific">Pieris brassicae</name>
    <name type="common">White butterfly</name>
    <name type="synonym">Large white butterfly</name>
    <dbReference type="NCBI Taxonomy" id="7116"/>
    <lineage>
        <taxon>Eukaryota</taxon>
        <taxon>Metazoa</taxon>
        <taxon>Ecdysozoa</taxon>
        <taxon>Arthropoda</taxon>
        <taxon>Hexapoda</taxon>
        <taxon>Insecta</taxon>
        <taxon>Pterygota</taxon>
        <taxon>Neoptera</taxon>
        <taxon>Endopterygota</taxon>
        <taxon>Lepidoptera</taxon>
        <taxon>Glossata</taxon>
        <taxon>Ditrysia</taxon>
        <taxon>Papilionoidea</taxon>
        <taxon>Pieridae</taxon>
        <taxon>Pierinae</taxon>
        <taxon>Pieris</taxon>
    </lineage>
</organism>
<dbReference type="AlphaFoldDB" id="A0A9P0T8Y1"/>
<dbReference type="OrthoDB" id="8196889at2759"/>
<accession>A0A9P0T8Y1</accession>
<reference evidence="1" key="1">
    <citation type="submission" date="2022-05" db="EMBL/GenBank/DDBJ databases">
        <authorList>
            <person name="Okamura Y."/>
        </authorList>
    </citation>
    <scope>NUCLEOTIDE SEQUENCE</scope>
</reference>
<name>A0A9P0T8Y1_PIEBR</name>
<evidence type="ECO:0000313" key="1">
    <source>
        <dbReference type="EMBL" id="CAH4028000.1"/>
    </source>
</evidence>
<comment type="caution">
    <text evidence="1">The sequence shown here is derived from an EMBL/GenBank/DDBJ whole genome shotgun (WGS) entry which is preliminary data.</text>
</comment>
<sequence>MSASDSSEEEDLSRFKEVVDTSFTNDIKHAYNRPEIINKAPEVKKNSERYLADSTHYNDVKVPKELQIKIGKKISSIISRTVEFVDIEPKKFKRKIKGGVRLFSDSDDYLSSHEAEDKFTENHNVKAKKFKQIKECVEIDEEVFKSVAVSGEYVLSKEEIKCWKSRRKEKVFKYKSNGKGALISTE</sequence>
<dbReference type="Proteomes" id="UP001152562">
    <property type="component" value="Unassembled WGS sequence"/>
</dbReference>
<keyword evidence="2" id="KW-1185">Reference proteome</keyword>
<evidence type="ECO:0000313" key="2">
    <source>
        <dbReference type="Proteomes" id="UP001152562"/>
    </source>
</evidence>